<protein>
    <submittedName>
        <fullName evidence="2">Unnamed protein product</fullName>
    </submittedName>
</protein>
<comment type="caution">
    <text evidence="2">The sequence shown here is derived from an EMBL/GenBank/DDBJ whole genome shotgun (WGS) entry which is preliminary data.</text>
</comment>
<proteinExistence type="predicted"/>
<gene>
    <name evidence="2" type="ORF">Pfra01_002677800</name>
</gene>
<sequence>MCGKYTTLQLEKGVLTNQRGDGCRPTVLTVRAPLAVMATHVAKKMKLEHAPVDPSADLDVAVKEEDPSVSSDEEEDEAATSAIAQFQSEDVRGS</sequence>
<keyword evidence="3" id="KW-1185">Reference proteome</keyword>
<dbReference type="EMBL" id="BSXT01005993">
    <property type="protein sequence ID" value="GMF61600.1"/>
    <property type="molecule type" value="Genomic_DNA"/>
</dbReference>
<evidence type="ECO:0000256" key="1">
    <source>
        <dbReference type="SAM" id="MobiDB-lite"/>
    </source>
</evidence>
<dbReference type="Proteomes" id="UP001165121">
    <property type="component" value="Unassembled WGS sequence"/>
</dbReference>
<organism evidence="2 3">
    <name type="scientific">Phytophthora fragariaefolia</name>
    <dbReference type="NCBI Taxonomy" id="1490495"/>
    <lineage>
        <taxon>Eukaryota</taxon>
        <taxon>Sar</taxon>
        <taxon>Stramenopiles</taxon>
        <taxon>Oomycota</taxon>
        <taxon>Peronosporomycetes</taxon>
        <taxon>Peronosporales</taxon>
        <taxon>Peronosporaceae</taxon>
        <taxon>Phytophthora</taxon>
    </lineage>
</organism>
<dbReference type="AlphaFoldDB" id="A0A9W6YFY6"/>
<evidence type="ECO:0000313" key="2">
    <source>
        <dbReference type="EMBL" id="GMF61600.1"/>
    </source>
</evidence>
<evidence type="ECO:0000313" key="3">
    <source>
        <dbReference type="Proteomes" id="UP001165121"/>
    </source>
</evidence>
<accession>A0A9W6YFY6</accession>
<feature type="region of interest" description="Disordered" evidence="1">
    <location>
        <begin position="50"/>
        <end position="94"/>
    </location>
</feature>
<name>A0A9W6YFY6_9STRA</name>
<reference evidence="2" key="1">
    <citation type="submission" date="2023-04" db="EMBL/GenBank/DDBJ databases">
        <title>Phytophthora fragariaefolia NBRC 109709.</title>
        <authorList>
            <person name="Ichikawa N."/>
            <person name="Sato H."/>
            <person name="Tonouchi N."/>
        </authorList>
    </citation>
    <scope>NUCLEOTIDE SEQUENCE</scope>
    <source>
        <strain evidence="2">NBRC 109709</strain>
    </source>
</reference>